<dbReference type="InterPro" id="IPR013783">
    <property type="entry name" value="Ig-like_fold"/>
</dbReference>
<organism evidence="2 3">
    <name type="scientific">Paramormyrops kingsleyae</name>
    <dbReference type="NCBI Taxonomy" id="1676925"/>
    <lineage>
        <taxon>Eukaryota</taxon>
        <taxon>Metazoa</taxon>
        <taxon>Chordata</taxon>
        <taxon>Craniata</taxon>
        <taxon>Vertebrata</taxon>
        <taxon>Euteleostomi</taxon>
        <taxon>Actinopterygii</taxon>
        <taxon>Neopterygii</taxon>
        <taxon>Teleostei</taxon>
        <taxon>Osteoglossocephala</taxon>
        <taxon>Osteoglossomorpha</taxon>
        <taxon>Osteoglossiformes</taxon>
        <taxon>Mormyridae</taxon>
        <taxon>Paramormyrops</taxon>
    </lineage>
</organism>
<dbReference type="Ensembl" id="ENSPKIT00000007405.1">
    <property type="protein sequence ID" value="ENSPKIP00000026647.1"/>
    <property type="gene ID" value="ENSPKIG00000009040.1"/>
</dbReference>
<dbReference type="PANTHER" id="PTHR46013:SF4">
    <property type="entry name" value="B-CELL RECEPTOR CD22-RELATED"/>
    <property type="match status" value="1"/>
</dbReference>
<protein>
    <recommendedName>
        <fullName evidence="1">Immunoglobulin domain-containing protein</fullName>
    </recommendedName>
</protein>
<dbReference type="Pfam" id="PF07686">
    <property type="entry name" value="V-set"/>
    <property type="match status" value="1"/>
</dbReference>
<name>A0A3B3S7B9_9TELE</name>
<feature type="domain" description="Immunoglobulin" evidence="1">
    <location>
        <begin position="11"/>
        <end position="117"/>
    </location>
</feature>
<dbReference type="InterPro" id="IPR003599">
    <property type="entry name" value="Ig_sub"/>
</dbReference>
<dbReference type="Proteomes" id="UP000261540">
    <property type="component" value="Unplaced"/>
</dbReference>
<sequence>MTGEWAVWYPEKSVCAVRGSTVVMSCEYHYPQLLRVETVMWCHNTYASYPYVCHSNNENVSAQYTGRAECLGDTVKITKLRIKDIRDTDAGQYRFRFITNDTAGKWTGNPGVILKVDGGAWTVDYPEKTVRAVRGSTVVIKCRYDFPESYKVDSMIWSHNTDDCAGKSHVYNSNNTNISAQYADRAEFLGNKEKNCTLMIKNITETDAGVYRFSFTANGCLQCGQHGVALQVVAKGNPITILVLVLVILLAVLAVIYIIIRRKRDSLTVVNDRGGETQIPEDNEYTNITESVSQNRNQRQEVSSQMEEVCYASVQFSTEQPDRQCDVSNTESRDDAVIYAAVRTPTNCS</sequence>
<feature type="domain" description="Immunoglobulin" evidence="1">
    <location>
        <begin position="127"/>
        <end position="233"/>
    </location>
</feature>
<accession>A0A3B3S7B9</accession>
<reference evidence="2" key="2">
    <citation type="submission" date="2025-09" db="UniProtKB">
        <authorList>
            <consortium name="Ensembl"/>
        </authorList>
    </citation>
    <scope>IDENTIFICATION</scope>
</reference>
<reference evidence="2" key="1">
    <citation type="submission" date="2025-08" db="UniProtKB">
        <authorList>
            <consortium name="Ensembl"/>
        </authorList>
    </citation>
    <scope>IDENTIFICATION</scope>
</reference>
<dbReference type="Pfam" id="PF24518">
    <property type="entry name" value="Ig_CD22"/>
    <property type="match status" value="1"/>
</dbReference>
<evidence type="ECO:0000313" key="2">
    <source>
        <dbReference type="Ensembl" id="ENSPKIP00000026647.1"/>
    </source>
</evidence>
<dbReference type="SMART" id="SM00409">
    <property type="entry name" value="IG"/>
    <property type="match status" value="2"/>
</dbReference>
<dbReference type="PANTHER" id="PTHR46013">
    <property type="entry name" value="VASCULAR CELL ADHESION MOLECULE 1"/>
    <property type="match status" value="1"/>
</dbReference>
<evidence type="ECO:0000259" key="1">
    <source>
        <dbReference type="SMART" id="SM00409"/>
    </source>
</evidence>
<dbReference type="InterPro" id="IPR056386">
    <property type="entry name" value="Ig_CD22"/>
</dbReference>
<dbReference type="InterPro" id="IPR036179">
    <property type="entry name" value="Ig-like_dom_sf"/>
</dbReference>
<proteinExistence type="predicted"/>
<dbReference type="SUPFAM" id="SSF48726">
    <property type="entry name" value="Immunoglobulin"/>
    <property type="match status" value="2"/>
</dbReference>
<keyword evidence="3" id="KW-1185">Reference proteome</keyword>
<evidence type="ECO:0000313" key="3">
    <source>
        <dbReference type="Proteomes" id="UP000261540"/>
    </source>
</evidence>
<dbReference type="AlphaFoldDB" id="A0A3B3S7B9"/>
<dbReference type="GeneTree" id="ENSGT00940000172064"/>
<dbReference type="Gene3D" id="2.60.40.10">
    <property type="entry name" value="Immunoglobulins"/>
    <property type="match status" value="2"/>
</dbReference>
<dbReference type="InterPro" id="IPR013106">
    <property type="entry name" value="Ig_V-set"/>
</dbReference>